<evidence type="ECO:0000313" key="18">
    <source>
        <dbReference type="Proteomes" id="UP000886842"/>
    </source>
</evidence>
<dbReference type="PIRSF" id="PIRSF000382">
    <property type="entry name" value="MeTrfase_B12_ind"/>
    <property type="match status" value="1"/>
</dbReference>
<dbReference type="PANTHER" id="PTHR30519">
    <property type="entry name" value="5-METHYLTETRAHYDROPTEROYLTRIGLUTAMATE--HOMOCYSTEINE METHYLTRANSFERASE"/>
    <property type="match status" value="1"/>
</dbReference>
<keyword evidence="6 11" id="KW-0808">Transferase</keyword>
<feature type="binding site" evidence="11 12">
    <location>
        <position position="601"/>
    </location>
    <ligand>
        <name>L-homocysteine</name>
        <dbReference type="ChEBI" id="CHEBI:58199"/>
    </ligand>
</feature>
<dbReference type="GO" id="GO:0003871">
    <property type="term" value="F:5-methyltetrahydropteroyltriglutamate-homocysteine S-methyltransferase activity"/>
    <property type="evidence" value="ECO:0007669"/>
    <property type="project" value="UniProtKB-UniRule"/>
</dbReference>
<feature type="binding site" evidence="11 12">
    <location>
        <begin position="517"/>
        <end position="518"/>
    </location>
    <ligand>
        <name>5-methyltetrahydropteroyltri-L-glutamate</name>
        <dbReference type="ChEBI" id="CHEBI:58207"/>
    </ligand>
</feature>
<dbReference type="Proteomes" id="UP000886842">
    <property type="component" value="Unassembled WGS sequence"/>
</dbReference>
<dbReference type="InterPro" id="IPR038071">
    <property type="entry name" value="UROD/MetE-like_sf"/>
</dbReference>
<evidence type="ECO:0000259" key="15">
    <source>
        <dbReference type="Pfam" id="PF01717"/>
    </source>
</evidence>
<feature type="domain" description="Cobalamin-independent methionine synthase MetE C-terminal/archaeal" evidence="15">
    <location>
        <begin position="429"/>
        <end position="750"/>
    </location>
</feature>
<comment type="pathway">
    <text evidence="2 11">Amino-acid biosynthesis; L-methionine biosynthesis via de novo pathway; L-methionine from L-homocysteine (MetE route): step 1/1.</text>
</comment>
<evidence type="ECO:0000256" key="1">
    <source>
        <dbReference type="ARBA" id="ARBA00002777"/>
    </source>
</evidence>
<evidence type="ECO:0000256" key="2">
    <source>
        <dbReference type="ARBA" id="ARBA00004681"/>
    </source>
</evidence>
<name>A0A9D1GX65_9ACTN</name>
<feature type="domain" description="Cobalamin-independent methionine synthase MetE N-terminal" evidence="16">
    <location>
        <begin position="3"/>
        <end position="309"/>
    </location>
</feature>
<dbReference type="GO" id="GO:0009086">
    <property type="term" value="P:methionine biosynthetic process"/>
    <property type="evidence" value="ECO:0007669"/>
    <property type="project" value="UniProtKB-UniRule"/>
</dbReference>
<evidence type="ECO:0000256" key="7">
    <source>
        <dbReference type="ARBA" id="ARBA00022723"/>
    </source>
</evidence>
<dbReference type="Pfam" id="PF01717">
    <property type="entry name" value="Meth_synt_2"/>
    <property type="match status" value="1"/>
</dbReference>
<feature type="binding site" evidence="11 12">
    <location>
        <begin position="433"/>
        <end position="435"/>
    </location>
    <ligand>
        <name>L-methionine</name>
        <dbReference type="ChEBI" id="CHEBI:57844"/>
    </ligand>
</feature>
<evidence type="ECO:0000256" key="4">
    <source>
        <dbReference type="ARBA" id="ARBA00022603"/>
    </source>
</evidence>
<evidence type="ECO:0000256" key="10">
    <source>
        <dbReference type="ARBA" id="ARBA00023167"/>
    </source>
</evidence>
<feature type="binding site" evidence="11">
    <location>
        <position position="486"/>
    </location>
    <ligand>
        <name>L-homocysteine</name>
        <dbReference type="ChEBI" id="CHEBI:58199"/>
    </ligand>
</feature>
<feature type="active site" description="Proton donor" evidence="11 14">
    <location>
        <position position="696"/>
    </location>
</feature>
<feature type="binding site" evidence="11 12">
    <location>
        <begin position="433"/>
        <end position="435"/>
    </location>
    <ligand>
        <name>L-homocysteine</name>
        <dbReference type="ChEBI" id="CHEBI:58199"/>
    </ligand>
</feature>
<evidence type="ECO:0000256" key="14">
    <source>
        <dbReference type="PIRSR" id="PIRSR000382-3"/>
    </source>
</evidence>
<dbReference type="GO" id="GO:0032259">
    <property type="term" value="P:methylation"/>
    <property type="evidence" value="ECO:0007669"/>
    <property type="project" value="UniProtKB-KW"/>
</dbReference>
<evidence type="ECO:0000256" key="9">
    <source>
        <dbReference type="ARBA" id="ARBA00022833"/>
    </source>
</evidence>
<dbReference type="GO" id="GO:0008270">
    <property type="term" value="F:zinc ion binding"/>
    <property type="evidence" value="ECO:0007669"/>
    <property type="project" value="InterPro"/>
</dbReference>
<keyword evidence="8 11" id="KW-0677">Repeat</keyword>
<dbReference type="NCBIfam" id="NF003556">
    <property type="entry name" value="PRK05222.1"/>
    <property type="match status" value="1"/>
</dbReference>
<dbReference type="SUPFAM" id="SSF51726">
    <property type="entry name" value="UROD/MetE-like"/>
    <property type="match status" value="2"/>
</dbReference>
<gene>
    <name evidence="11 17" type="primary">metE</name>
    <name evidence="17" type="ORF">IAA98_01045</name>
</gene>
<evidence type="ECO:0000256" key="3">
    <source>
        <dbReference type="ARBA" id="ARBA00009553"/>
    </source>
</evidence>
<dbReference type="InterPro" id="IPR013215">
    <property type="entry name" value="Cbl-indep_Met_Synth_N"/>
</dbReference>
<feature type="binding site" evidence="12">
    <location>
        <position position="113"/>
    </location>
    <ligand>
        <name>5-methyltetrahydropteroyltri-L-glutamate</name>
        <dbReference type="ChEBI" id="CHEBI:58207"/>
    </ligand>
</feature>
<dbReference type="InterPro" id="IPR002629">
    <property type="entry name" value="Met_Synth_C/arc"/>
</dbReference>
<dbReference type="NCBIfam" id="TIGR01371">
    <property type="entry name" value="met_syn_B12ind"/>
    <property type="match status" value="1"/>
</dbReference>
<comment type="catalytic activity">
    <reaction evidence="11">
        <text>5-methyltetrahydropteroyltri-L-glutamate + L-homocysteine = tetrahydropteroyltri-L-glutamate + L-methionine</text>
        <dbReference type="Rhea" id="RHEA:21196"/>
        <dbReference type="ChEBI" id="CHEBI:57844"/>
        <dbReference type="ChEBI" id="CHEBI:58140"/>
        <dbReference type="ChEBI" id="CHEBI:58199"/>
        <dbReference type="ChEBI" id="CHEBI:58207"/>
        <dbReference type="EC" id="2.1.1.14"/>
    </reaction>
</comment>
<dbReference type="EC" id="2.1.1.14" evidence="11"/>
<feature type="binding site" evidence="11 12">
    <location>
        <position position="563"/>
    </location>
    <ligand>
        <name>5-methyltetrahydropteroyltri-L-glutamate</name>
        <dbReference type="ChEBI" id="CHEBI:58207"/>
    </ligand>
</feature>
<feature type="binding site" evidence="13">
    <location>
        <position position="645"/>
    </location>
    <ligand>
        <name>Zn(2+)</name>
        <dbReference type="ChEBI" id="CHEBI:29105"/>
        <label>1</label>
        <note>catalytic</note>
    </ligand>
</feature>
<reference evidence="17" key="1">
    <citation type="submission" date="2020-10" db="EMBL/GenBank/DDBJ databases">
        <authorList>
            <person name="Gilroy R."/>
        </authorList>
    </citation>
    <scope>NUCLEOTIDE SEQUENCE</scope>
    <source>
        <strain evidence="17">ChiGjej1B1-24693</strain>
    </source>
</reference>
<reference evidence="17" key="2">
    <citation type="journal article" date="2021" name="PeerJ">
        <title>Extensive microbial diversity within the chicken gut microbiome revealed by metagenomics and culture.</title>
        <authorList>
            <person name="Gilroy R."/>
            <person name="Ravi A."/>
            <person name="Getino M."/>
            <person name="Pursley I."/>
            <person name="Horton D.L."/>
            <person name="Alikhan N.F."/>
            <person name="Baker D."/>
            <person name="Gharbi K."/>
            <person name="Hall N."/>
            <person name="Watson M."/>
            <person name="Adriaenssens E.M."/>
            <person name="Foster-Nyarko E."/>
            <person name="Jarju S."/>
            <person name="Secka A."/>
            <person name="Antonio M."/>
            <person name="Oren A."/>
            <person name="Chaudhuri R.R."/>
            <person name="La Ragione R."/>
            <person name="Hildebrand F."/>
            <person name="Pallen M.J."/>
        </authorList>
    </citation>
    <scope>NUCLEOTIDE SEQUENCE</scope>
    <source>
        <strain evidence="17">ChiGjej1B1-24693</strain>
    </source>
</reference>
<evidence type="ECO:0000256" key="8">
    <source>
        <dbReference type="ARBA" id="ARBA00022737"/>
    </source>
</evidence>
<evidence type="ECO:0000256" key="11">
    <source>
        <dbReference type="HAMAP-Rule" id="MF_00172"/>
    </source>
</evidence>
<dbReference type="AlphaFoldDB" id="A0A9D1GX65"/>
<keyword evidence="5 11" id="KW-0028">Amino-acid biosynthesis</keyword>
<organism evidence="17 18">
    <name type="scientific">Candidatus Avipropionibacterium avicola</name>
    <dbReference type="NCBI Taxonomy" id="2840701"/>
    <lineage>
        <taxon>Bacteria</taxon>
        <taxon>Bacillati</taxon>
        <taxon>Actinomycetota</taxon>
        <taxon>Actinomycetes</taxon>
        <taxon>Propionibacteriales</taxon>
        <taxon>Propionibacteriaceae</taxon>
        <taxon>Propionibacteriaceae incertae sedis</taxon>
        <taxon>Candidatus Avipropionibacterium</taxon>
    </lineage>
</organism>
<accession>A0A9D1GX65</accession>
<feature type="binding site" evidence="11">
    <location>
        <position position="645"/>
    </location>
    <ligand>
        <name>Zn(2+)</name>
        <dbReference type="ChEBI" id="CHEBI:29105"/>
        <note>catalytic</note>
    </ligand>
</feature>
<keyword evidence="9 11" id="KW-0862">Zinc</keyword>
<feature type="binding site" evidence="11 12">
    <location>
        <position position="486"/>
    </location>
    <ligand>
        <name>L-methionine</name>
        <dbReference type="ChEBI" id="CHEBI:57844"/>
    </ligand>
</feature>
<feature type="binding site" evidence="13">
    <location>
        <position position="643"/>
    </location>
    <ligand>
        <name>Zn(2+)</name>
        <dbReference type="ChEBI" id="CHEBI:29105"/>
        <label>1</label>
        <note>catalytic</note>
    </ligand>
</feature>
<feature type="binding site" evidence="13">
    <location>
        <position position="667"/>
    </location>
    <ligand>
        <name>Zn(2+)</name>
        <dbReference type="ChEBI" id="CHEBI:29105"/>
        <label>1</label>
        <note>catalytic</note>
    </ligand>
</feature>
<keyword evidence="4 11" id="KW-0489">Methyltransferase</keyword>
<evidence type="ECO:0000256" key="13">
    <source>
        <dbReference type="PIRSR" id="PIRSR000382-2"/>
    </source>
</evidence>
<feature type="binding site" evidence="12">
    <location>
        <position position="18"/>
    </location>
    <ligand>
        <name>5-methyltetrahydropteroyltri-L-glutamate</name>
        <dbReference type="ChEBI" id="CHEBI:58207"/>
    </ligand>
</feature>
<dbReference type="Pfam" id="PF08267">
    <property type="entry name" value="Meth_synt_1"/>
    <property type="match status" value="1"/>
</dbReference>
<proteinExistence type="inferred from homology"/>
<keyword evidence="7 11" id="KW-0479">Metal-binding</keyword>
<protein>
    <recommendedName>
        <fullName evidence="11">5-methyltetrahydropteroyltriglutamate--homocysteine methyltransferase</fullName>
        <ecNumber evidence="11">2.1.1.14</ecNumber>
    </recommendedName>
    <alternativeName>
        <fullName evidence="11">Cobalamin-independent methionine synthase</fullName>
    </alternativeName>
    <alternativeName>
        <fullName evidence="11">Methionine synthase, vitamin-B12 independent isozyme</fullName>
    </alternativeName>
</protein>
<dbReference type="HAMAP" id="MF_00172">
    <property type="entry name" value="Meth_synth"/>
    <property type="match status" value="1"/>
</dbReference>
<dbReference type="CDD" id="cd03311">
    <property type="entry name" value="CIMS_C_terminal_like"/>
    <property type="match status" value="1"/>
</dbReference>
<sequence length="754" mass="82381">MVSTIHGYPRHGRDRQLKKAIEGYWKGRIDQSALLDQVRDIRQTRLRTMVEAGLDEIPVGDFSLYDHVLDTATLVGAVPERHAGLSGLDRYFAMARGTDSIEPLEMTKWFNSNYHYLVPELTAATGFALDPGSLLEQVDEAIAQGVTPRVILVGPVSFLSLSTSVDQDATFQPIQLLERLLAVYAELLTALAERGVAWVQLDEPIAATDLDAQTAAGLTRSLEVLGALTDRPKLVVASYYGALGENLDLLANAPVEGLAVDLSAAGRADVEALRAHPGLAGKRLIAGVVDGRSVWRTDLDAALDLARTVGAGAASVDVSSSCTLLHLPHDLTRETELDPRLVAQLSFADETLAEIVTLARGLAEGDEAIAAELAADRQRRETRRTETWLRDDAVRARAAAVTEDDARRATPYQERAAAQQAHLGLPVAPTTTIGSFPQTGEIRKARAAWQAGRIDDESYVSQMHDEIDRVIQLQERIGLDVLVHGEPERNDMVAYFADQLTGIFATRHGWVQSYGTRCVRPPLIAGDVARKHPMTVEWTTWAQSRTERPVKGMLTGPVTILAWSFVRDDQPLGETARQVALALRDEVVDLEAAGTAVIQVDEPALRELLPLRRADWQAYLDWAVEAFRLSTSGVQDRTQIHTHMCYAEFGDVIGAIDALDADVISLEAARSAMAVVDELAADGYSRQVGPGVWDIHSPRVPDVEEMTTLGRTAIERLGRDRVWINPDCGLKTRGYDEVEPALENLVAAARALRS</sequence>
<feature type="binding site" evidence="11 12">
    <location>
        <position position="601"/>
    </location>
    <ligand>
        <name>L-methionine</name>
        <dbReference type="ChEBI" id="CHEBI:57844"/>
    </ligand>
</feature>
<comment type="caution">
    <text evidence="17">The sequence shown here is derived from an EMBL/GenBank/DDBJ whole genome shotgun (WGS) entry which is preliminary data.</text>
</comment>
<feature type="binding site" evidence="13">
    <location>
        <position position="728"/>
    </location>
    <ligand>
        <name>Zn(2+)</name>
        <dbReference type="ChEBI" id="CHEBI:29105"/>
        <label>1</label>
        <note>catalytic</note>
    </ligand>
</feature>
<feature type="binding site" evidence="11">
    <location>
        <position position="728"/>
    </location>
    <ligand>
        <name>Zn(2+)</name>
        <dbReference type="ChEBI" id="CHEBI:29105"/>
        <note>catalytic</note>
    </ligand>
</feature>
<dbReference type="Gene3D" id="3.20.20.210">
    <property type="match status" value="2"/>
</dbReference>
<evidence type="ECO:0000313" key="17">
    <source>
        <dbReference type="EMBL" id="HIT74155.1"/>
    </source>
</evidence>
<dbReference type="InterPro" id="IPR006276">
    <property type="entry name" value="Cobalamin-indep_Met_synthase"/>
</dbReference>
<comment type="similarity">
    <text evidence="3 11">Belongs to the vitamin-B12 independent methionine synthase family.</text>
</comment>
<feature type="binding site" evidence="11">
    <location>
        <position position="667"/>
    </location>
    <ligand>
        <name>Zn(2+)</name>
        <dbReference type="ChEBI" id="CHEBI:29105"/>
        <note>catalytic</note>
    </ligand>
</feature>
<feature type="binding site" evidence="11">
    <location>
        <position position="108"/>
    </location>
    <ligand>
        <name>5-methyltetrahydropteroyltri-L-glutamate</name>
        <dbReference type="ChEBI" id="CHEBI:58207"/>
    </ligand>
</feature>
<dbReference type="CDD" id="cd03312">
    <property type="entry name" value="CIMS_N_terminal_like"/>
    <property type="match status" value="1"/>
</dbReference>
<evidence type="ECO:0000259" key="16">
    <source>
        <dbReference type="Pfam" id="PF08267"/>
    </source>
</evidence>
<comment type="cofactor">
    <cofactor evidence="11">
        <name>Zn(2+)</name>
        <dbReference type="ChEBI" id="CHEBI:29105"/>
    </cofactor>
    <text evidence="11">Binds 1 zinc ion per subunit.</text>
</comment>
<feature type="binding site" evidence="11">
    <location>
        <position position="607"/>
    </location>
    <ligand>
        <name>5-methyltetrahydropteroyltri-L-glutamate</name>
        <dbReference type="ChEBI" id="CHEBI:58207"/>
    </ligand>
</feature>
<evidence type="ECO:0000256" key="6">
    <source>
        <dbReference type="ARBA" id="ARBA00022679"/>
    </source>
</evidence>
<comment type="cofactor">
    <cofactor evidence="13">
        <name>Zn(2+)</name>
        <dbReference type="ChEBI" id="CHEBI:29105"/>
    </cofactor>
    <text evidence="13">Binds 2 Zn(2+) ions per subunit.</text>
</comment>
<feature type="binding site" evidence="11">
    <location>
        <position position="643"/>
    </location>
    <ligand>
        <name>Zn(2+)</name>
        <dbReference type="ChEBI" id="CHEBI:29105"/>
        <note>catalytic</note>
    </ligand>
</feature>
<evidence type="ECO:0000256" key="5">
    <source>
        <dbReference type="ARBA" id="ARBA00022605"/>
    </source>
</evidence>
<keyword evidence="10 11" id="KW-0486">Methionine biosynthesis</keyword>
<comment type="caution">
    <text evidence="11">Lacks conserved residue(s) required for the propagation of feature annotation.</text>
</comment>
<evidence type="ECO:0000256" key="12">
    <source>
        <dbReference type="PIRSR" id="PIRSR000382-1"/>
    </source>
</evidence>
<dbReference type="EMBL" id="DVLP01000033">
    <property type="protein sequence ID" value="HIT74155.1"/>
    <property type="molecule type" value="Genomic_DNA"/>
</dbReference>
<comment type="function">
    <text evidence="1 11">Catalyzes the transfer of a methyl group from 5-methyltetrahydrofolate to homocysteine resulting in methionine formation.</text>
</comment>